<evidence type="ECO:0000313" key="1">
    <source>
        <dbReference type="EMBL" id="QIJ71279.1"/>
    </source>
</evidence>
<reference evidence="1 2" key="1">
    <citation type="submission" date="2020-02" db="EMBL/GenBank/DDBJ databases">
        <title>Genome analysis of Thermosulfuriphilus ammonigenes ST65T, an anaerobic thermophilic chemolithoautotrophic bacterium isolated from a deep-sea hydrothermal vent.</title>
        <authorList>
            <person name="Slobodkina G."/>
            <person name="Allioux M."/>
            <person name="Merkel A."/>
            <person name="Alain K."/>
            <person name="Jebbar M."/>
            <person name="Slobodkin A."/>
        </authorList>
    </citation>
    <scope>NUCLEOTIDE SEQUENCE [LARGE SCALE GENOMIC DNA]</scope>
    <source>
        <strain evidence="1 2">ST65</strain>
    </source>
</reference>
<sequence>MDISFFWRDFLVVLALSFIIGLEREEDHLRKVAKEEEDVPYFGGIRTFPLIGILGLILYILDPVHLLPYVIGLVALAALLLVSYWRKMSADRTGITSETAAFITYTLGPMVVGKPIWWPVGITVATVVLLHSKPTLHYLTRVFPEEELLTLSKFLLVIGVVLPLLPREKIPYLEISPYQIWLAVVAVSSISYASYLIQAYVFPVRGLLLSGFLGGVYSSTATTVVMARRIKGPQAVGPIVLATGAMYLRLAVLVSLFNLSLGLTLSPYFLAVAGLAGLAGLILDRLCHCPSRSTPSDRPENPLELTAALLFAILFVAVVAITRWTLSRYGEYGLHYLASIIGFVDIDPFILGIIQGKYQAVGQREIEMAIVVASISNNLAKGLYSLVFGGLRVGGPTMLALAFVSGVLWLLTVWF</sequence>
<accession>A0A6G7PUC0</accession>
<dbReference type="PANTHER" id="PTHR39084">
    <property type="entry name" value="MEMBRANE PROTEIN-RELATED"/>
    <property type="match status" value="1"/>
</dbReference>
<keyword evidence="2" id="KW-1185">Reference proteome</keyword>
<dbReference type="KEGG" id="tav:G4V39_02830"/>
<gene>
    <name evidence="1" type="ORF">G4V39_02830</name>
</gene>
<dbReference type="AlphaFoldDB" id="A0A6G7PUC0"/>
<protein>
    <submittedName>
        <fullName evidence="1">MgtC/SapB family protein</fullName>
    </submittedName>
</protein>
<dbReference type="Pfam" id="PF02308">
    <property type="entry name" value="MgtC"/>
    <property type="match status" value="1"/>
</dbReference>
<name>A0A6G7PUC0_9BACT</name>
<proteinExistence type="predicted"/>
<dbReference type="RefSeq" id="WP_166031501.1">
    <property type="nucleotide sequence ID" value="NZ_CP048877.1"/>
</dbReference>
<dbReference type="Pfam" id="PF13194">
    <property type="entry name" value="DUF4010"/>
    <property type="match status" value="1"/>
</dbReference>
<evidence type="ECO:0000313" key="2">
    <source>
        <dbReference type="Proteomes" id="UP000502179"/>
    </source>
</evidence>
<dbReference type="Proteomes" id="UP000502179">
    <property type="component" value="Chromosome"/>
</dbReference>
<dbReference type="PANTHER" id="PTHR39084:SF1">
    <property type="entry name" value="DUF4010 DOMAIN-CONTAINING PROTEIN"/>
    <property type="match status" value="1"/>
</dbReference>
<organism evidence="1 2">
    <name type="scientific">Thermosulfuriphilus ammonigenes</name>
    <dbReference type="NCBI Taxonomy" id="1936021"/>
    <lineage>
        <taxon>Bacteria</taxon>
        <taxon>Pseudomonadati</taxon>
        <taxon>Thermodesulfobacteriota</taxon>
        <taxon>Thermodesulfobacteria</taxon>
        <taxon>Thermodesulfobacteriales</taxon>
        <taxon>Thermodesulfobacteriaceae</taxon>
        <taxon>Thermosulfuriphilus</taxon>
    </lineage>
</organism>
<dbReference type="InterPro" id="IPR025105">
    <property type="entry name" value="DUF4010"/>
</dbReference>
<dbReference type="EMBL" id="CP048877">
    <property type="protein sequence ID" value="QIJ71279.1"/>
    <property type="molecule type" value="Genomic_DNA"/>
</dbReference>
<dbReference type="InterPro" id="IPR049177">
    <property type="entry name" value="MgtC_SapB_SrpB_YhiD_N"/>
</dbReference>